<proteinExistence type="predicted"/>
<name>A0A926P2V9_9HYPH</name>
<gene>
    <name evidence="2" type="ORF">HK439_07575</name>
</gene>
<comment type="caution">
    <text evidence="2">The sequence shown here is derived from an EMBL/GenBank/DDBJ whole genome shotgun (WGS) entry which is preliminary data.</text>
</comment>
<reference evidence="2" key="1">
    <citation type="submission" date="2020-05" db="EMBL/GenBank/DDBJ databases">
        <title>Identification of trans-AT polyketide cluster in two marine bacteria, producers of a novel glutaramide-containing polyketide sesbanimide D and analogs.</title>
        <authorList>
            <person name="Kacar D."/>
            <person name="Rodriguez P."/>
            <person name="Canedo L."/>
            <person name="Gonzalez E."/>
            <person name="Galan B."/>
            <person name="De La Calle F."/>
            <person name="Garcia J.L."/>
        </authorList>
    </citation>
    <scope>NUCLEOTIDE SEQUENCE</scope>
    <source>
        <strain evidence="2">PHM038</strain>
    </source>
</reference>
<protein>
    <recommendedName>
        <fullName evidence="4">Bacterial spore germination immunoglobulin-like domain-containing protein</fullName>
    </recommendedName>
</protein>
<sequence>MQKGFFARQAVRGALFLAATTLSCASFAQTGSPDFPKPEGALADSLAALSSAWNTSGLAFTAATFAKAPASGYGQYTPRGTSAFAADEPLTVYAEPVGYGFSSLDAGYSYSLQASFRLLNTTGQVLAAQDGFADFSGTTRSAKRELPASLSFQFSGLPAGDYMLETTFTDKIGEKSGTITLPFSITASQ</sequence>
<feature type="signal peptide" evidence="1">
    <location>
        <begin position="1"/>
        <end position="28"/>
    </location>
</feature>
<feature type="chain" id="PRO_5037318893" description="Bacterial spore germination immunoglobulin-like domain-containing protein" evidence="1">
    <location>
        <begin position="29"/>
        <end position="189"/>
    </location>
</feature>
<evidence type="ECO:0000313" key="3">
    <source>
        <dbReference type="Proteomes" id="UP000598467"/>
    </source>
</evidence>
<keyword evidence="1" id="KW-0732">Signal</keyword>
<dbReference type="AlphaFoldDB" id="A0A926P2V9"/>
<evidence type="ECO:0000256" key="1">
    <source>
        <dbReference type="SAM" id="SignalP"/>
    </source>
</evidence>
<accession>A0A926P2V9</accession>
<organism evidence="2 3">
    <name type="scientific">Roseibium aggregatum</name>
    <dbReference type="NCBI Taxonomy" id="187304"/>
    <lineage>
        <taxon>Bacteria</taxon>
        <taxon>Pseudomonadati</taxon>
        <taxon>Pseudomonadota</taxon>
        <taxon>Alphaproteobacteria</taxon>
        <taxon>Hyphomicrobiales</taxon>
        <taxon>Stappiaceae</taxon>
        <taxon>Roseibium</taxon>
    </lineage>
</organism>
<dbReference type="Proteomes" id="UP000598467">
    <property type="component" value="Unassembled WGS sequence"/>
</dbReference>
<evidence type="ECO:0008006" key="4">
    <source>
        <dbReference type="Google" id="ProtNLM"/>
    </source>
</evidence>
<dbReference type="RefSeq" id="WP_190290787.1">
    <property type="nucleotide sequence ID" value="NZ_JABFCZ010000007.1"/>
</dbReference>
<dbReference type="PROSITE" id="PS51257">
    <property type="entry name" value="PROKAR_LIPOPROTEIN"/>
    <property type="match status" value="1"/>
</dbReference>
<evidence type="ECO:0000313" key="2">
    <source>
        <dbReference type="EMBL" id="MBD1546116.1"/>
    </source>
</evidence>
<dbReference type="EMBL" id="JABFCZ010000007">
    <property type="protein sequence ID" value="MBD1546116.1"/>
    <property type="molecule type" value="Genomic_DNA"/>
</dbReference>